<comment type="subunit">
    <text evidence="5">The basal body constitutes a major portion of the flagellar organelle and consists of four rings (L,P,S, and M) mounted on a central rod.</text>
</comment>
<keyword evidence="3" id="KW-0732">Signal</keyword>
<keyword evidence="6" id="KW-0966">Cell projection</keyword>
<dbReference type="PANTHER" id="PTHR30381">
    <property type="entry name" value="FLAGELLAR P-RING PERIPLASMIC PROTEIN FLGI"/>
    <property type="match status" value="1"/>
</dbReference>
<evidence type="ECO:0000256" key="5">
    <source>
        <dbReference type="HAMAP-Rule" id="MF_00416"/>
    </source>
</evidence>
<gene>
    <name evidence="5 6" type="primary">flgI</name>
    <name evidence="6" type="ORF">kustb0135</name>
</gene>
<dbReference type="EMBL" id="CT573074">
    <property type="protein sequence ID" value="CAJ70880.1"/>
    <property type="molecule type" value="Genomic_DNA"/>
</dbReference>
<dbReference type="AlphaFoldDB" id="Q1PUI3"/>
<keyword evidence="6" id="KW-0282">Flagellum</keyword>
<dbReference type="Pfam" id="PF02119">
    <property type="entry name" value="FlgI"/>
    <property type="match status" value="1"/>
</dbReference>
<dbReference type="NCBIfam" id="NF003676">
    <property type="entry name" value="PRK05303.1"/>
    <property type="match status" value="1"/>
</dbReference>
<dbReference type="GO" id="GO:0009428">
    <property type="term" value="C:bacterial-type flagellum basal body, distal rod, P ring"/>
    <property type="evidence" value="ECO:0007669"/>
    <property type="project" value="InterPro"/>
</dbReference>
<evidence type="ECO:0000256" key="4">
    <source>
        <dbReference type="ARBA" id="ARBA00023143"/>
    </source>
</evidence>
<evidence type="ECO:0000256" key="2">
    <source>
        <dbReference type="ARBA" id="ARBA00004117"/>
    </source>
</evidence>
<dbReference type="GO" id="GO:0030288">
    <property type="term" value="C:outer membrane-bounded periplasmic space"/>
    <property type="evidence" value="ECO:0007669"/>
    <property type="project" value="InterPro"/>
</dbReference>
<comment type="function">
    <text evidence="1 5">Assembles around the rod to form the L-ring and probably protects the motor/basal body from shearing forces during rotation.</text>
</comment>
<reference evidence="6" key="2">
    <citation type="submission" date="2006-01" db="EMBL/GenBank/DDBJ databases">
        <authorList>
            <person name="Genoscope"/>
        </authorList>
    </citation>
    <scope>NUCLEOTIDE SEQUENCE</scope>
</reference>
<evidence type="ECO:0000313" key="6">
    <source>
        <dbReference type="EMBL" id="CAJ70880.1"/>
    </source>
</evidence>
<organism evidence="6">
    <name type="scientific">Kuenenia stuttgartiensis</name>
    <dbReference type="NCBI Taxonomy" id="174633"/>
    <lineage>
        <taxon>Bacteria</taxon>
        <taxon>Pseudomonadati</taxon>
        <taxon>Planctomycetota</taxon>
        <taxon>Candidatus Brocadiia</taxon>
        <taxon>Candidatus Brocadiales</taxon>
        <taxon>Candidatus Brocadiaceae</taxon>
        <taxon>Candidatus Kuenenia</taxon>
    </lineage>
</organism>
<protein>
    <recommendedName>
        <fullName evidence="5">Flagellar P-ring protein</fullName>
    </recommendedName>
    <alternativeName>
        <fullName evidence="5">Basal body P-ring protein</fullName>
    </alternativeName>
</protein>
<accession>Q1PUI3</accession>
<comment type="subcellular location">
    <subcellularLocation>
        <location evidence="2 5">Bacterial flagellum basal body</location>
    </subcellularLocation>
</comment>
<keyword evidence="4 5" id="KW-0975">Bacterial flagellum</keyword>
<dbReference type="HAMAP" id="MF_00416">
    <property type="entry name" value="FlgI"/>
    <property type="match status" value="1"/>
</dbReference>
<dbReference type="GO" id="GO:0071973">
    <property type="term" value="P:bacterial-type flagellum-dependent cell motility"/>
    <property type="evidence" value="ECO:0007669"/>
    <property type="project" value="InterPro"/>
</dbReference>
<evidence type="ECO:0000256" key="3">
    <source>
        <dbReference type="ARBA" id="ARBA00022729"/>
    </source>
</evidence>
<name>Q1PUI3_KUEST</name>
<sequence>MNAMGKKQFTIRFMLKCVITSFIIAGTTLISLFVHHVQAAVRIKDIAYVQGVRENQLYGYGIVIGLQGTGDNSQIFKLTSQMAVNIFEKLGVLMDEKDFFSKNTAVVMVTTNIPAFARPGDKLDITLSSIGDCKSLEGGVLLQTALQGADNEVYAVAQGALTVGGYSIKGDAQSVRKNISTTAHISNGAIVEKEIHTTFLKGQALNIVLRDPDFTTSTRVTELINNIYPNSSVAVDAAVINIRPPQGFQSDETIVKFISTLEELYIKTDSVAKIIINERTGTIVADQHVRISTVAVAHGNLSITIKEEKEVSQPNMLGAGETRDMARTDIQVSEEKSRLTVLQEGVSISDVARALNVLGVTPRDLISIFQAIKKAGALHAELVIM</sequence>
<dbReference type="InterPro" id="IPR001782">
    <property type="entry name" value="Flag_FlgI"/>
</dbReference>
<proteinExistence type="inferred from homology"/>
<comment type="similarity">
    <text evidence="5">Belongs to the FlgI family.</text>
</comment>
<dbReference type="PRINTS" id="PR01010">
    <property type="entry name" value="FLGPRINGFLGI"/>
</dbReference>
<dbReference type="PANTHER" id="PTHR30381:SF0">
    <property type="entry name" value="FLAGELLAR P-RING PROTEIN"/>
    <property type="match status" value="1"/>
</dbReference>
<keyword evidence="6" id="KW-0969">Cilium</keyword>
<dbReference type="GO" id="GO:0005198">
    <property type="term" value="F:structural molecule activity"/>
    <property type="evidence" value="ECO:0007669"/>
    <property type="project" value="InterPro"/>
</dbReference>
<reference evidence="6" key="1">
    <citation type="journal article" date="2006" name="Nature">
        <title>Deciphering the evolution and metabolism of an anammox bacterium from a community genome.</title>
        <authorList>
            <person name="Strous M."/>
            <person name="Pelletier E."/>
            <person name="Mangenot S."/>
            <person name="Rattei T."/>
            <person name="Lehner A."/>
            <person name="Taylor M.W."/>
            <person name="Horn M."/>
            <person name="Daims H."/>
            <person name="Bartol-Mavel D."/>
            <person name="Wincker P."/>
            <person name="Barbe V."/>
            <person name="Fonknechten N."/>
            <person name="Vallenet D."/>
            <person name="Segurens B."/>
            <person name="Schenowitz-Truong C."/>
            <person name="Medigue C."/>
            <person name="Collingro A."/>
            <person name="Snel B."/>
            <person name="Dutilh B.E."/>
            <person name="OpDenCamp H.J.M."/>
            <person name="vanDerDrift C."/>
            <person name="Cirpus I."/>
            <person name="vanDePas-Schoonen K.T."/>
            <person name="Harhangi H.R."/>
            <person name="vanNiftrik L."/>
            <person name="Schmid M."/>
            <person name="Keltjens J."/>
            <person name="vanDeVossenberg J."/>
            <person name="Kartal B."/>
            <person name="Meier H."/>
            <person name="Frishman D."/>
            <person name="Huynen M.A."/>
            <person name="Mewes H."/>
            <person name="Weissenbach J."/>
            <person name="Jetten M.S.M."/>
            <person name="Wagner M."/>
            <person name="LePaslier D."/>
        </authorList>
    </citation>
    <scope>NUCLEOTIDE SEQUENCE</scope>
</reference>
<evidence type="ECO:0000256" key="1">
    <source>
        <dbReference type="ARBA" id="ARBA00002591"/>
    </source>
</evidence>